<evidence type="ECO:0000256" key="8">
    <source>
        <dbReference type="SAM" id="Phobius"/>
    </source>
</evidence>
<dbReference type="EMBL" id="QYTV02000004">
    <property type="protein sequence ID" value="RST74196.1"/>
    <property type="molecule type" value="Genomic_DNA"/>
</dbReference>
<dbReference type="InterPro" id="IPR018480">
    <property type="entry name" value="PNAcMuramoyl-5peptid_Trfase_CS"/>
</dbReference>
<gene>
    <name evidence="9" type="ORF">D4T97_010985</name>
</gene>
<evidence type="ECO:0000256" key="1">
    <source>
        <dbReference type="ARBA" id="ARBA00004651"/>
    </source>
</evidence>
<keyword evidence="6 8" id="KW-0472">Membrane</keyword>
<evidence type="ECO:0000256" key="4">
    <source>
        <dbReference type="ARBA" id="ARBA00022692"/>
    </source>
</evidence>
<evidence type="ECO:0000256" key="7">
    <source>
        <dbReference type="PIRSR" id="PIRSR600715-1"/>
    </source>
</evidence>
<keyword evidence="5 8" id="KW-1133">Transmembrane helix</keyword>
<feature type="binding site" evidence="7">
    <location>
        <position position="207"/>
    </location>
    <ligand>
        <name>Mg(2+)</name>
        <dbReference type="ChEBI" id="CHEBI:18420"/>
    </ligand>
</feature>
<feature type="transmembrane region" description="Helical" evidence="8">
    <location>
        <begin position="203"/>
        <end position="224"/>
    </location>
</feature>
<keyword evidence="7" id="KW-0460">Magnesium</keyword>
<feature type="transmembrane region" description="Helical" evidence="8">
    <location>
        <begin position="283"/>
        <end position="304"/>
    </location>
</feature>
<comment type="caution">
    <text evidence="9">The sequence shown here is derived from an EMBL/GenBank/DDBJ whole genome shotgun (WGS) entry which is preliminary data.</text>
</comment>
<dbReference type="GO" id="GO:0044038">
    <property type="term" value="P:cell wall macromolecule biosynthetic process"/>
    <property type="evidence" value="ECO:0007669"/>
    <property type="project" value="TreeGrafter"/>
</dbReference>
<dbReference type="RefSeq" id="WP_126050612.1">
    <property type="nucleotide sequence ID" value="NZ_QYTV02000004.1"/>
</dbReference>
<dbReference type="GO" id="GO:0046872">
    <property type="term" value="F:metal ion binding"/>
    <property type="evidence" value="ECO:0007669"/>
    <property type="project" value="UniProtKB-KW"/>
</dbReference>
<feature type="transmembrane region" description="Helical" evidence="8">
    <location>
        <begin position="230"/>
        <end position="252"/>
    </location>
</feature>
<evidence type="ECO:0000313" key="9">
    <source>
        <dbReference type="EMBL" id="RST74196.1"/>
    </source>
</evidence>
<comment type="subcellular location">
    <subcellularLocation>
        <location evidence="1">Cell membrane</location>
        <topology evidence="1">Multi-pass membrane protein</topology>
    </subcellularLocation>
</comment>
<keyword evidence="7" id="KW-0479">Metal-binding</keyword>
<keyword evidence="4 8" id="KW-0812">Transmembrane</keyword>
<dbReference type="Proteomes" id="UP000287156">
    <property type="component" value="Unassembled WGS sequence"/>
</dbReference>
<feature type="transmembrane region" description="Helical" evidence="8">
    <location>
        <begin position="178"/>
        <end position="196"/>
    </location>
</feature>
<protein>
    <submittedName>
        <fullName evidence="9">Undecaprenyl/decaprenyl-phosphate alpha-N-acetylglucosaminyl 1-phosphate transferase</fullName>
    </submittedName>
</protein>
<dbReference type="PROSITE" id="PS01348">
    <property type="entry name" value="MRAY_2"/>
    <property type="match status" value="1"/>
</dbReference>
<evidence type="ECO:0000313" key="10">
    <source>
        <dbReference type="Proteomes" id="UP000287156"/>
    </source>
</evidence>
<keyword evidence="10" id="KW-1185">Reference proteome</keyword>
<organism evidence="9 10">
    <name type="scientific">Siminovitchia acidinfaciens</name>
    <dbReference type="NCBI Taxonomy" id="2321395"/>
    <lineage>
        <taxon>Bacteria</taxon>
        <taxon>Bacillati</taxon>
        <taxon>Bacillota</taxon>
        <taxon>Bacilli</taxon>
        <taxon>Bacillales</taxon>
        <taxon>Bacillaceae</taxon>
        <taxon>Siminovitchia</taxon>
    </lineage>
</organism>
<keyword evidence="2" id="KW-1003">Cell membrane</keyword>
<dbReference type="GO" id="GO:0005886">
    <property type="term" value="C:plasma membrane"/>
    <property type="evidence" value="ECO:0007669"/>
    <property type="project" value="UniProtKB-SubCell"/>
</dbReference>
<keyword evidence="3 9" id="KW-0808">Transferase</keyword>
<dbReference type="InterPro" id="IPR000715">
    <property type="entry name" value="Glycosyl_transferase_4"/>
</dbReference>
<evidence type="ECO:0000256" key="2">
    <source>
        <dbReference type="ARBA" id="ARBA00022475"/>
    </source>
</evidence>
<evidence type="ECO:0000256" key="6">
    <source>
        <dbReference type="ARBA" id="ARBA00023136"/>
    </source>
</evidence>
<feature type="transmembrane region" description="Helical" evidence="8">
    <location>
        <begin position="46"/>
        <end position="63"/>
    </location>
</feature>
<reference evidence="9" key="1">
    <citation type="submission" date="2018-12" db="EMBL/GenBank/DDBJ databases">
        <authorList>
            <person name="Sun L."/>
            <person name="Chen Z."/>
        </authorList>
    </citation>
    <scope>NUCLEOTIDE SEQUENCE [LARGE SCALE GENOMIC DNA]</scope>
    <source>
        <strain evidence="9">3-2-2</strain>
    </source>
</reference>
<accession>A0A429XZH7</accession>
<proteinExistence type="predicted"/>
<dbReference type="GO" id="GO:0016780">
    <property type="term" value="F:phosphotransferase activity, for other substituted phosphate groups"/>
    <property type="evidence" value="ECO:0007669"/>
    <property type="project" value="InterPro"/>
</dbReference>
<dbReference type="PANTHER" id="PTHR22926:SF3">
    <property type="entry name" value="UNDECAPRENYL-PHOSPHATE ALPHA-N-ACETYLGLUCOSAMINYL 1-PHOSPHATE TRANSFERASE"/>
    <property type="match status" value="1"/>
</dbReference>
<name>A0A429XZH7_9BACI</name>
<dbReference type="OrthoDB" id="9783652at2"/>
<feature type="transmembrane region" description="Helical" evidence="8">
    <location>
        <begin position="68"/>
        <end position="85"/>
    </location>
</feature>
<dbReference type="Pfam" id="PF00953">
    <property type="entry name" value="Glycos_transf_4"/>
    <property type="match status" value="1"/>
</dbReference>
<dbReference type="AlphaFoldDB" id="A0A429XZH7"/>
<sequence>MILLATLICILASLILTPVVKKAALRLGAVDQPDHRKVHKQTMPRLGGLAIYVSFIIGLFLVVPHHSTIIWILAGSLIIIVTGMIDDIKELSSKYKLIGQVAAACLVIIGGLDIDFINLPFGGQLAFGFWSFPITLLWLVGMTNAINLIDGLDGLAAGVSTIALVTISFMAFLQGDPFVFAMAIICIASTLGFLFYNFYPAKIFMGDTGALFLGYIIAVLSLLGYKNVTFISFIIPIIILGVPISDTIFAIIRRIIHKKPITSPDKAHLHHCLLNMGFSHRQAVLTIYSIAVMFSVAAILFSITTLWGSIMIIALVLISIELFAEVLGLAGAEYRPLISLMRRWQLTNDRVK</sequence>
<feature type="transmembrane region" description="Helical" evidence="8">
    <location>
        <begin position="121"/>
        <end position="140"/>
    </location>
</feature>
<feature type="transmembrane region" description="Helical" evidence="8">
    <location>
        <begin position="152"/>
        <end position="172"/>
    </location>
</feature>
<comment type="cofactor">
    <cofactor evidence="7">
        <name>Mg(2+)</name>
        <dbReference type="ChEBI" id="CHEBI:18420"/>
    </cofactor>
</comment>
<evidence type="ECO:0000256" key="5">
    <source>
        <dbReference type="ARBA" id="ARBA00022989"/>
    </source>
</evidence>
<dbReference type="PANTHER" id="PTHR22926">
    <property type="entry name" value="PHOSPHO-N-ACETYLMURAMOYL-PENTAPEPTIDE-TRANSFERASE"/>
    <property type="match status" value="1"/>
</dbReference>
<dbReference type="GO" id="GO:0009103">
    <property type="term" value="P:lipopolysaccharide biosynthetic process"/>
    <property type="evidence" value="ECO:0007669"/>
    <property type="project" value="TreeGrafter"/>
</dbReference>
<feature type="transmembrane region" description="Helical" evidence="8">
    <location>
        <begin position="310"/>
        <end position="332"/>
    </location>
</feature>
<dbReference type="CDD" id="cd06853">
    <property type="entry name" value="GT_WecA_like"/>
    <property type="match status" value="1"/>
</dbReference>
<dbReference type="GO" id="GO:0071555">
    <property type="term" value="P:cell wall organization"/>
    <property type="evidence" value="ECO:0007669"/>
    <property type="project" value="TreeGrafter"/>
</dbReference>
<feature type="binding site" evidence="7">
    <location>
        <position position="147"/>
    </location>
    <ligand>
        <name>Mg(2+)</name>
        <dbReference type="ChEBI" id="CHEBI:18420"/>
    </ligand>
</feature>
<evidence type="ECO:0000256" key="3">
    <source>
        <dbReference type="ARBA" id="ARBA00022679"/>
    </source>
</evidence>